<dbReference type="GO" id="GO:0002223">
    <property type="term" value="P:stimulatory C-type lectin receptor signaling pathway"/>
    <property type="evidence" value="ECO:0007669"/>
    <property type="project" value="TreeGrafter"/>
</dbReference>
<evidence type="ECO:0000256" key="8">
    <source>
        <dbReference type="ARBA" id="ARBA00041193"/>
    </source>
</evidence>
<keyword evidence="4" id="KW-0735">Signal-anchor</keyword>
<sequence length="191" mass="22174">MVSLIVDIIDDPWLNSLRVEKPGQLFPNLHLSMVQGKDTDKQRDFDKCNRQIVCCTERPSFPPTALTLRDKCNTCPEGWIQHRGKSYRFTHERSSWQKSREYCSSQGSRLLRIENKEELGFIKSHVSFHWIGLSRTAIGHGWVWQDGTIPLCIALCRGSQLFFDKVQISWSKSRLQRNIFDTAVTIMIMSK</sequence>
<dbReference type="InterPro" id="IPR033992">
    <property type="entry name" value="NKR-like_CTLD"/>
</dbReference>
<evidence type="ECO:0000256" key="7">
    <source>
        <dbReference type="ARBA" id="ARBA00023180"/>
    </source>
</evidence>
<dbReference type="InterPro" id="IPR050919">
    <property type="entry name" value="NKG2/CD94_NK_receptors"/>
</dbReference>
<dbReference type="InterPro" id="IPR001304">
    <property type="entry name" value="C-type_lectin-like"/>
</dbReference>
<dbReference type="InterPro" id="IPR016187">
    <property type="entry name" value="CTDL_fold"/>
</dbReference>
<dbReference type="SUPFAM" id="SSF56436">
    <property type="entry name" value="C-type lectin-like"/>
    <property type="match status" value="1"/>
</dbReference>
<evidence type="ECO:0000256" key="3">
    <source>
        <dbReference type="ARBA" id="ARBA00022734"/>
    </source>
</evidence>
<name>A0A8C4YAN3_9SAUR</name>
<dbReference type="GeneTree" id="ENSGT00940000154558"/>
<dbReference type="PANTHER" id="PTHR22800:SF252">
    <property type="entry name" value="NATURAL KILLER CELLS ANTIGEN CD94"/>
    <property type="match status" value="1"/>
</dbReference>
<dbReference type="CDD" id="cd03593">
    <property type="entry name" value="CLECT_NK_receptors_like"/>
    <property type="match status" value="1"/>
</dbReference>
<reference evidence="11" key="1">
    <citation type="submission" date="2025-08" db="UniProtKB">
        <authorList>
            <consortium name="Ensembl"/>
        </authorList>
    </citation>
    <scope>IDENTIFICATION</scope>
</reference>
<dbReference type="GO" id="GO:0016020">
    <property type="term" value="C:membrane"/>
    <property type="evidence" value="ECO:0007669"/>
    <property type="project" value="UniProtKB-SubCell"/>
</dbReference>
<comment type="subcellular location">
    <subcellularLocation>
        <location evidence="1">Membrane</location>
        <topology evidence="1">Single-pass type II membrane protein</topology>
    </subcellularLocation>
</comment>
<dbReference type="Proteomes" id="UP000694390">
    <property type="component" value="Unassembled WGS sequence"/>
</dbReference>
<evidence type="ECO:0000256" key="9">
    <source>
        <dbReference type="ARBA" id="ARBA00041489"/>
    </source>
</evidence>
<keyword evidence="12" id="KW-1185">Reference proteome</keyword>
<evidence type="ECO:0000313" key="12">
    <source>
        <dbReference type="Proteomes" id="UP000694390"/>
    </source>
</evidence>
<evidence type="ECO:0000256" key="1">
    <source>
        <dbReference type="ARBA" id="ARBA00004606"/>
    </source>
</evidence>
<dbReference type="GO" id="GO:0030246">
    <property type="term" value="F:carbohydrate binding"/>
    <property type="evidence" value="ECO:0007669"/>
    <property type="project" value="UniProtKB-KW"/>
</dbReference>
<proteinExistence type="predicted"/>
<reference evidence="11" key="2">
    <citation type="submission" date="2025-09" db="UniProtKB">
        <authorList>
            <consortium name="Ensembl"/>
        </authorList>
    </citation>
    <scope>IDENTIFICATION</scope>
</reference>
<dbReference type="GO" id="GO:0045954">
    <property type="term" value="P:positive regulation of natural killer cell mediated cytotoxicity"/>
    <property type="evidence" value="ECO:0007669"/>
    <property type="project" value="TreeGrafter"/>
</dbReference>
<dbReference type="Pfam" id="PF00059">
    <property type="entry name" value="Lectin_C"/>
    <property type="match status" value="1"/>
</dbReference>
<evidence type="ECO:0000256" key="2">
    <source>
        <dbReference type="ARBA" id="ARBA00022692"/>
    </source>
</evidence>
<evidence type="ECO:0000313" key="11">
    <source>
        <dbReference type="Ensembl" id="ENSGEVP00005022515.1"/>
    </source>
</evidence>
<organism evidence="11 12">
    <name type="scientific">Gopherus evgoodei</name>
    <name type="common">Goodes thornscrub tortoise</name>
    <dbReference type="NCBI Taxonomy" id="1825980"/>
    <lineage>
        <taxon>Eukaryota</taxon>
        <taxon>Metazoa</taxon>
        <taxon>Chordata</taxon>
        <taxon>Craniata</taxon>
        <taxon>Vertebrata</taxon>
        <taxon>Euteleostomi</taxon>
        <taxon>Archelosauria</taxon>
        <taxon>Testudinata</taxon>
        <taxon>Testudines</taxon>
        <taxon>Cryptodira</taxon>
        <taxon>Durocryptodira</taxon>
        <taxon>Testudinoidea</taxon>
        <taxon>Testudinidae</taxon>
        <taxon>Gopherus</taxon>
    </lineage>
</organism>
<protein>
    <recommendedName>
        <fullName evidence="8">Natural killer cells antigen CD94</fullName>
    </recommendedName>
    <alternativeName>
        <fullName evidence="9">Killer cell lectin-like receptor subfamily D member 1</fullName>
    </alternativeName>
</protein>
<evidence type="ECO:0000256" key="5">
    <source>
        <dbReference type="ARBA" id="ARBA00022989"/>
    </source>
</evidence>
<dbReference type="AlphaFoldDB" id="A0A8C4YAN3"/>
<dbReference type="PROSITE" id="PS50041">
    <property type="entry name" value="C_TYPE_LECTIN_2"/>
    <property type="match status" value="1"/>
</dbReference>
<accession>A0A8C4YAN3</accession>
<feature type="domain" description="C-type lectin" evidence="10">
    <location>
        <begin position="82"/>
        <end position="151"/>
    </location>
</feature>
<dbReference type="InterPro" id="IPR016186">
    <property type="entry name" value="C-type_lectin-like/link_sf"/>
</dbReference>
<keyword evidence="2" id="KW-0812">Transmembrane</keyword>
<keyword evidence="5" id="KW-1133">Transmembrane helix</keyword>
<keyword evidence="3" id="KW-0430">Lectin</keyword>
<dbReference type="OrthoDB" id="7357196at2759"/>
<keyword evidence="6" id="KW-0472">Membrane</keyword>
<dbReference type="Gene3D" id="3.10.100.10">
    <property type="entry name" value="Mannose-Binding Protein A, subunit A"/>
    <property type="match status" value="1"/>
</dbReference>
<keyword evidence="7" id="KW-0325">Glycoprotein</keyword>
<dbReference type="PANTHER" id="PTHR22800">
    <property type="entry name" value="C-TYPE LECTIN PROTEINS"/>
    <property type="match status" value="1"/>
</dbReference>
<dbReference type="SMART" id="SM00034">
    <property type="entry name" value="CLECT"/>
    <property type="match status" value="1"/>
</dbReference>
<evidence type="ECO:0000259" key="10">
    <source>
        <dbReference type="PROSITE" id="PS50041"/>
    </source>
</evidence>
<evidence type="ECO:0000256" key="4">
    <source>
        <dbReference type="ARBA" id="ARBA00022968"/>
    </source>
</evidence>
<evidence type="ECO:0000256" key="6">
    <source>
        <dbReference type="ARBA" id="ARBA00023136"/>
    </source>
</evidence>
<dbReference type="Ensembl" id="ENSGEVT00005023659.1">
    <property type="protein sequence ID" value="ENSGEVP00005022515.1"/>
    <property type="gene ID" value="ENSGEVG00005015973.1"/>
</dbReference>